<sequence length="107" mass="12661">MNTDAKLNSVEAQELRQGQDLYELTKIPGFKILEQKLKDMAFHSWVDPREIEGDNPKKIWEWRELNAFHAANNARELLEWIQSMISRSEYLDKKKSGEIVVDKMRIE</sequence>
<accession>A0A6M3LFL6</accession>
<organism evidence="1">
    <name type="scientific">viral metagenome</name>
    <dbReference type="NCBI Taxonomy" id="1070528"/>
    <lineage>
        <taxon>unclassified sequences</taxon>
        <taxon>metagenomes</taxon>
        <taxon>organismal metagenomes</taxon>
    </lineage>
</organism>
<reference evidence="1" key="1">
    <citation type="submission" date="2020-03" db="EMBL/GenBank/DDBJ databases">
        <title>The deep terrestrial virosphere.</title>
        <authorList>
            <person name="Holmfeldt K."/>
            <person name="Nilsson E."/>
            <person name="Simone D."/>
            <person name="Lopez-Fernandez M."/>
            <person name="Wu X."/>
            <person name="de Brujin I."/>
            <person name="Lundin D."/>
            <person name="Andersson A."/>
            <person name="Bertilsson S."/>
            <person name="Dopson M."/>
        </authorList>
    </citation>
    <scope>NUCLEOTIDE SEQUENCE</scope>
    <source>
        <strain evidence="1">MM415B03227</strain>
    </source>
</reference>
<dbReference type="EMBL" id="MT143025">
    <property type="protein sequence ID" value="QJA91941.1"/>
    <property type="molecule type" value="Genomic_DNA"/>
</dbReference>
<name>A0A6M3LFL6_9ZZZZ</name>
<proteinExistence type="predicted"/>
<gene>
    <name evidence="1" type="ORF">MM415B03227_0009</name>
</gene>
<protein>
    <submittedName>
        <fullName evidence="1">Uncharacterized protein</fullName>
    </submittedName>
</protein>
<dbReference type="AlphaFoldDB" id="A0A6M3LFL6"/>
<evidence type="ECO:0000313" key="1">
    <source>
        <dbReference type="EMBL" id="QJA91941.1"/>
    </source>
</evidence>